<accession>A0A9X5C5C2</accession>
<name>A0A9X5C5C2_9FIRM</name>
<dbReference type="EMBL" id="VIRB01000034">
    <property type="protein sequence ID" value="NDO68027.1"/>
    <property type="molecule type" value="Genomic_DNA"/>
</dbReference>
<dbReference type="RefSeq" id="WP_162205375.1">
    <property type="nucleotide sequence ID" value="NZ_VIRB01000034.1"/>
</dbReference>
<sequence>MKKKTICIFGTLILAAFVLCGCRKTPEKSSVASKAEGLSGELMAEPLEPGELQEVDLPGHWSVSEKKSNDRVTILADLEMGKLETGNLPVVEMKNHSMTQKELEKFTAYFANGEELYVPQADTKEVFQNVKDRIDQKEGVYANPVLGSFLEKKSSLEEAVRLAPEKPGRDETAEVKFQKKTADAAGEAANSWAYKLGVEKAQIPDAEAFFAADVGKGRLSHIEAECYDPKIANCSRFTWITGTDRYDLEEIQRYAAMNEFITDTSGYQEQFRDLLGQYQDALEQEAFSAEEGQKQAEQVMKDLGVPEMELLSVDRTLWFPEEEMPDVRYAEPGDFFWQAKPEEARAAYRYVFTRAYGGISAERAGGSAAEEAADSYTSPFPVETVSITVTEEGVKAFSWTGICEEEAVIAEHVKLLPFDSIQERLFEQIYYYYLGKGQPEEDKTNFRLQVTSAKLRYTYVTAFDKPENAWLVPAWNFEVMEGSGLDGDIRDFAGFQVTINGMDGGAIAE</sequence>
<evidence type="ECO:0000313" key="2">
    <source>
        <dbReference type="Proteomes" id="UP000474104"/>
    </source>
</evidence>
<dbReference type="AlphaFoldDB" id="A0A9X5C5C2"/>
<dbReference type="PROSITE" id="PS51257">
    <property type="entry name" value="PROKAR_LIPOPROTEIN"/>
    <property type="match status" value="1"/>
</dbReference>
<organism evidence="1 2">
    <name type="scientific">Schaedlerella arabinosiphila</name>
    <dbReference type="NCBI Taxonomy" id="2044587"/>
    <lineage>
        <taxon>Bacteria</taxon>
        <taxon>Bacillati</taxon>
        <taxon>Bacillota</taxon>
        <taxon>Clostridia</taxon>
        <taxon>Lachnospirales</taxon>
        <taxon>Lachnospiraceae</taxon>
        <taxon>Schaedlerella</taxon>
    </lineage>
</organism>
<evidence type="ECO:0000313" key="1">
    <source>
        <dbReference type="EMBL" id="NDO68027.1"/>
    </source>
</evidence>
<gene>
    <name evidence="1" type="ORF">FMM80_04615</name>
</gene>
<reference evidence="1 2" key="1">
    <citation type="submission" date="2019-07" db="EMBL/GenBank/DDBJ databases">
        <title>Draft genome sequences of 15 bacterial species constituting the stable defined intestinal microbiota of the GM15 gnotobiotic mouse model.</title>
        <authorList>
            <person name="Elie C."/>
            <person name="Mathieu A."/>
            <person name="Saliou A."/>
            <person name="Darnaud M."/>
            <person name="Leulier F."/>
            <person name="Tamellini A."/>
        </authorList>
    </citation>
    <scope>NUCLEOTIDE SEQUENCE [LARGE SCALE GENOMIC DNA]</scope>
    <source>
        <strain evidence="2">ASF 502</strain>
    </source>
</reference>
<protein>
    <submittedName>
        <fullName evidence="1">Uncharacterized protein</fullName>
    </submittedName>
</protein>
<dbReference type="Proteomes" id="UP000474104">
    <property type="component" value="Unassembled WGS sequence"/>
</dbReference>
<comment type="caution">
    <text evidence="1">The sequence shown here is derived from an EMBL/GenBank/DDBJ whole genome shotgun (WGS) entry which is preliminary data.</text>
</comment>
<proteinExistence type="predicted"/>